<feature type="region of interest" description="Disordered" evidence="4">
    <location>
        <begin position="250"/>
        <end position="324"/>
    </location>
</feature>
<evidence type="ECO:0000256" key="3">
    <source>
        <dbReference type="ARBA" id="ARBA00024378"/>
    </source>
</evidence>
<feature type="compositionally biased region" description="Basic and acidic residues" evidence="4">
    <location>
        <begin position="387"/>
        <end position="403"/>
    </location>
</feature>
<evidence type="ECO:0000256" key="4">
    <source>
        <dbReference type="SAM" id="MobiDB-lite"/>
    </source>
</evidence>
<dbReference type="EMBL" id="SZYD01001112">
    <property type="protein sequence ID" value="KAD1066240.1"/>
    <property type="molecule type" value="Genomic_DNA"/>
</dbReference>
<dbReference type="AlphaFoldDB" id="A0A5N6LHG1"/>
<reference evidence="6 7" key="1">
    <citation type="submission" date="2019-05" db="EMBL/GenBank/DDBJ databases">
        <title>Mikania micrantha, genome provides insights into the molecular mechanism of rapid growth.</title>
        <authorList>
            <person name="Liu B."/>
        </authorList>
    </citation>
    <scope>NUCLEOTIDE SEQUENCE [LARGE SCALE GENOMIC DNA]</scope>
    <source>
        <strain evidence="6">NLD-2019</strain>
        <tissue evidence="6">Leaf</tissue>
    </source>
</reference>
<name>A0A5N6LHG1_9ASTR</name>
<dbReference type="GO" id="GO:0005516">
    <property type="term" value="F:calmodulin binding"/>
    <property type="evidence" value="ECO:0007669"/>
    <property type="project" value="UniProtKB-KW"/>
</dbReference>
<evidence type="ECO:0000259" key="5">
    <source>
        <dbReference type="Pfam" id="PF13178"/>
    </source>
</evidence>
<feature type="region of interest" description="Disordered" evidence="4">
    <location>
        <begin position="459"/>
        <end position="505"/>
    </location>
</feature>
<dbReference type="InterPro" id="IPR000048">
    <property type="entry name" value="IQ_motif_EF-hand-BS"/>
</dbReference>
<keyword evidence="7" id="KW-1185">Reference proteome</keyword>
<dbReference type="PROSITE" id="PS50096">
    <property type="entry name" value="IQ"/>
    <property type="match status" value="2"/>
</dbReference>
<evidence type="ECO:0000256" key="2">
    <source>
        <dbReference type="ARBA" id="ARBA00024341"/>
    </source>
</evidence>
<organism evidence="6 7">
    <name type="scientific">Mikania micrantha</name>
    <name type="common">bitter vine</name>
    <dbReference type="NCBI Taxonomy" id="192012"/>
    <lineage>
        <taxon>Eukaryota</taxon>
        <taxon>Viridiplantae</taxon>
        <taxon>Streptophyta</taxon>
        <taxon>Embryophyta</taxon>
        <taxon>Tracheophyta</taxon>
        <taxon>Spermatophyta</taxon>
        <taxon>Magnoliopsida</taxon>
        <taxon>eudicotyledons</taxon>
        <taxon>Gunneridae</taxon>
        <taxon>Pentapetalae</taxon>
        <taxon>asterids</taxon>
        <taxon>campanulids</taxon>
        <taxon>Asterales</taxon>
        <taxon>Asteraceae</taxon>
        <taxon>Asteroideae</taxon>
        <taxon>Heliantheae alliance</taxon>
        <taxon>Eupatorieae</taxon>
        <taxon>Mikania</taxon>
    </lineage>
</organism>
<dbReference type="PANTHER" id="PTHR32295:SF222">
    <property type="entry name" value="IQ MOTIF, EF-HAND BINDING SITE-RELATED"/>
    <property type="match status" value="1"/>
</dbReference>
<evidence type="ECO:0000256" key="1">
    <source>
        <dbReference type="ARBA" id="ARBA00022860"/>
    </source>
</evidence>
<comment type="subunit">
    <text evidence="3">Binds to multiple calmodulin (CaM) in the presence of Ca(2+) and CaM-like proteins.</text>
</comment>
<evidence type="ECO:0000313" key="6">
    <source>
        <dbReference type="EMBL" id="KAD1066240.1"/>
    </source>
</evidence>
<accession>A0A5N6LHG1</accession>
<feature type="region of interest" description="Disordered" evidence="4">
    <location>
        <begin position="378"/>
        <end position="416"/>
    </location>
</feature>
<protein>
    <recommendedName>
        <fullName evidence="5">DUF4005 domain-containing protein</fullName>
    </recommendedName>
</protein>
<dbReference type="PANTHER" id="PTHR32295">
    <property type="entry name" value="IQ-DOMAIN 5-RELATED"/>
    <property type="match status" value="1"/>
</dbReference>
<comment type="caution">
    <text evidence="6">The sequence shown here is derived from an EMBL/GenBank/DDBJ whole genome shotgun (WGS) entry which is preliminary data.</text>
</comment>
<dbReference type="CDD" id="cd23767">
    <property type="entry name" value="IQCD"/>
    <property type="match status" value="1"/>
</dbReference>
<dbReference type="OrthoDB" id="1101566at2759"/>
<evidence type="ECO:0000313" key="7">
    <source>
        <dbReference type="Proteomes" id="UP000326396"/>
    </source>
</evidence>
<proteinExistence type="inferred from homology"/>
<dbReference type="Pfam" id="PF13178">
    <property type="entry name" value="DUF4005"/>
    <property type="match status" value="1"/>
</dbReference>
<feature type="compositionally biased region" description="Polar residues" evidence="4">
    <location>
        <begin position="306"/>
        <end position="318"/>
    </location>
</feature>
<keyword evidence="1" id="KW-0112">Calmodulin-binding</keyword>
<dbReference type="Proteomes" id="UP000326396">
    <property type="component" value="Unassembled WGS sequence"/>
</dbReference>
<dbReference type="InterPro" id="IPR025064">
    <property type="entry name" value="DUF4005"/>
</dbReference>
<gene>
    <name evidence="6" type="ORF">E3N88_43343</name>
</gene>
<comment type="similarity">
    <text evidence="2">Belongs to the IQD family.</text>
</comment>
<dbReference type="SMART" id="SM00015">
    <property type="entry name" value="IQ"/>
    <property type="match status" value="3"/>
</dbReference>
<dbReference type="Pfam" id="PF00612">
    <property type="entry name" value="IQ"/>
    <property type="match status" value="2"/>
</dbReference>
<sequence length="770" mass="85135">MGKSPGKWIKTMLFGKKLSKSNLSKGSTINKKTSIYINSHSKDLVADSMVISSPVRHVINVSKDHAQEERSSSANLMHNTNEILRNTIGFNAANDEELFRLEQAATKAQAAFRGYLARRAFWALKGIIRLQALARGHLVRRQAVATLTCMRAIVEFQALVRGQRVRLYANGPQVLHRRTHGDHARKARANLLQTSLKSENLSKNAFAVKLVTSSKTTMPLNVQYDPDEPNSVKNWLERWSSSHFWDPLPLPKKPLGIKPKRKQTKSQSQEIETTRPKRSIRKVPATTLDNSNKLSENEKTKRTARKFSTVQPESVQDQSHSELEKVKHSLRKISVSGAGDSERAVVEEVTESNVMVSEPLPAPSLGDKSLDVNIPVEQPQPLVENETNGKVENVESNDKENQKTRRRKSFPAKQEYSEIVSQNTPTVPSYMVATESAKAKLRAQVTAKAVEDGAENGFVRRHSLPSSTGKLGLHSPRVQNILHPNGKGGSKTSKPQISSRDDRFSRVEKVSGAIMESMGLPSFSDISECSFLMSEAAPDIGSSNPRLQRVHRRLPFAGSSQKPHGKGFSFVMFKKYDRKLQGESLQSTTSSTKKLKEDSGSAMSTAISSPLAETAKSLVSIVPSQATPTISPDLVLLVPLPSQAVLSSVSISPIALTSISTLYTITPTSRAPLSPKVSHTLDDEGDRMLLFFPSGFLYTSRDLAAYHPISDNIQPTYDATMMLSLSDLLGSHSEDVPSFYYKFAFLMCKKDDLNSEKCLDKGRQVTRCML</sequence>
<feature type="domain" description="DUF4005" evidence="5">
    <location>
        <begin position="410"/>
        <end position="468"/>
    </location>
</feature>